<evidence type="ECO:0000313" key="15">
    <source>
        <dbReference type="Proteomes" id="UP000695000"/>
    </source>
</evidence>
<evidence type="ECO:0000256" key="4">
    <source>
        <dbReference type="ARBA" id="ARBA00022763"/>
    </source>
</evidence>
<evidence type="ECO:0000256" key="11">
    <source>
        <dbReference type="SAM" id="MobiDB-lite"/>
    </source>
</evidence>
<organism evidence="15 16">
    <name type="scientific">Nicrophorus vespilloides</name>
    <name type="common">Boreal carrion beetle</name>
    <dbReference type="NCBI Taxonomy" id="110193"/>
    <lineage>
        <taxon>Eukaryota</taxon>
        <taxon>Metazoa</taxon>
        <taxon>Ecdysozoa</taxon>
        <taxon>Arthropoda</taxon>
        <taxon>Hexapoda</taxon>
        <taxon>Insecta</taxon>
        <taxon>Pterygota</taxon>
        <taxon>Neoptera</taxon>
        <taxon>Endopterygota</taxon>
        <taxon>Coleoptera</taxon>
        <taxon>Polyphaga</taxon>
        <taxon>Staphyliniformia</taxon>
        <taxon>Silphidae</taxon>
        <taxon>Nicrophorinae</taxon>
        <taxon>Nicrophorus</taxon>
    </lineage>
</organism>
<dbReference type="SMART" id="SM01285">
    <property type="entry name" value="FACT-Spt16_Nlob"/>
    <property type="match status" value="1"/>
</dbReference>
<dbReference type="SMART" id="SM01287">
    <property type="entry name" value="Rtt106"/>
    <property type="match status" value="1"/>
</dbReference>
<protein>
    <recommendedName>
        <fullName evidence="10">FACT complex subunit</fullName>
    </recommendedName>
</protein>
<feature type="compositionally biased region" description="Basic and acidic residues" evidence="11">
    <location>
        <begin position="1117"/>
        <end position="1130"/>
    </location>
</feature>
<gene>
    <name evidence="16" type="primary">LOC108563561</name>
</gene>
<dbReference type="InterPro" id="IPR029148">
    <property type="entry name" value="FACT-SPT16_Nlobe"/>
</dbReference>
<evidence type="ECO:0000259" key="13">
    <source>
        <dbReference type="SMART" id="SM01286"/>
    </source>
</evidence>
<feature type="domain" description="FACT complex subunit SPT16 N-terminal lobe" evidence="12">
    <location>
        <begin position="6"/>
        <end position="166"/>
    </location>
</feature>
<dbReference type="Gene3D" id="3.40.350.10">
    <property type="entry name" value="Creatinase/prolidase N-terminal domain"/>
    <property type="match status" value="1"/>
</dbReference>
<dbReference type="Pfam" id="PF08644">
    <property type="entry name" value="SPT16"/>
    <property type="match status" value="1"/>
</dbReference>
<evidence type="ECO:0000256" key="7">
    <source>
        <dbReference type="ARBA" id="ARBA00023163"/>
    </source>
</evidence>
<evidence type="ECO:0000259" key="14">
    <source>
        <dbReference type="SMART" id="SM01287"/>
    </source>
</evidence>
<feature type="compositionally biased region" description="Basic and acidic residues" evidence="11">
    <location>
        <begin position="1041"/>
        <end position="1092"/>
    </location>
</feature>
<feature type="compositionally biased region" description="Acidic residues" evidence="11">
    <location>
        <begin position="928"/>
        <end position="985"/>
    </location>
</feature>
<dbReference type="Pfam" id="PF14826">
    <property type="entry name" value="FACT-Spt16_Nlob"/>
    <property type="match status" value="1"/>
</dbReference>
<evidence type="ECO:0000256" key="5">
    <source>
        <dbReference type="ARBA" id="ARBA00023015"/>
    </source>
</evidence>
<keyword evidence="15" id="KW-1185">Reference proteome</keyword>
<comment type="similarity">
    <text evidence="1 10">Belongs to the peptidase M24 family. SPT16 subfamily.</text>
</comment>
<dbReference type="GeneID" id="108563561"/>
<dbReference type="InterPro" id="IPR011993">
    <property type="entry name" value="PH-like_dom_sf"/>
</dbReference>
<feature type="compositionally biased region" description="Basic residues" evidence="11">
    <location>
        <begin position="1025"/>
        <end position="1036"/>
    </location>
</feature>
<proteinExistence type="inferred from homology"/>
<feature type="compositionally biased region" description="Basic and acidic residues" evidence="11">
    <location>
        <begin position="986"/>
        <end position="1024"/>
    </location>
</feature>
<evidence type="ECO:0000256" key="6">
    <source>
        <dbReference type="ARBA" id="ARBA00023054"/>
    </source>
</evidence>
<keyword evidence="4 10" id="KW-0227">DNA damage</keyword>
<keyword evidence="6" id="KW-0175">Coiled coil</keyword>
<dbReference type="InterPro" id="IPR013953">
    <property type="entry name" value="FACT_SPT16_M"/>
</dbReference>
<evidence type="ECO:0000256" key="9">
    <source>
        <dbReference type="ARBA" id="ARBA00023242"/>
    </source>
</evidence>
<reference evidence="16" key="1">
    <citation type="submission" date="2025-08" db="UniProtKB">
        <authorList>
            <consortium name="RefSeq"/>
        </authorList>
    </citation>
    <scope>IDENTIFICATION</scope>
    <source>
        <tissue evidence="16">Whole Larva</tissue>
    </source>
</reference>
<dbReference type="Gene3D" id="2.30.29.150">
    <property type="match status" value="1"/>
</dbReference>
<dbReference type="InterPro" id="IPR048969">
    <property type="entry name" value="FACT_SPT16_C"/>
</dbReference>
<dbReference type="Proteomes" id="UP000695000">
    <property type="component" value="Unplaced"/>
</dbReference>
<keyword evidence="3 10" id="KW-0235">DNA replication</keyword>
<feature type="compositionally biased region" description="Basic and acidic residues" evidence="11">
    <location>
        <begin position="444"/>
        <end position="453"/>
    </location>
</feature>
<feature type="region of interest" description="Disordered" evidence="11">
    <location>
        <begin position="434"/>
        <end position="477"/>
    </location>
</feature>
<dbReference type="InterPro" id="IPR033825">
    <property type="entry name" value="Spt16_M24"/>
</dbReference>
<feature type="compositionally biased region" description="Basic and acidic residues" evidence="11">
    <location>
        <begin position="463"/>
        <end position="477"/>
    </location>
</feature>
<evidence type="ECO:0000256" key="3">
    <source>
        <dbReference type="ARBA" id="ARBA00022705"/>
    </source>
</evidence>
<keyword evidence="9 10" id="KW-0539">Nucleus</keyword>
<name>A0ABM1MT61_NICVS</name>
<dbReference type="InterPro" id="IPR000994">
    <property type="entry name" value="Pept_M24"/>
</dbReference>
<feature type="compositionally biased region" description="Acidic residues" evidence="11">
    <location>
        <begin position="434"/>
        <end position="443"/>
    </location>
</feature>
<dbReference type="Pfam" id="PF24824">
    <property type="entry name" value="PH_SPT16"/>
    <property type="match status" value="1"/>
</dbReference>
<sequence>MANINLDKETFYRRLKRLHGAWQKAESENALAKMDCLVTAVGVDEEVVYSKSGSLQTWLLGYELTDTIMVLTENTIYFLASKRKIDFLRQAENKDDSGVTIKLLVRDRNDKDEANFKTLISAIKGSKNGKTLGVFTKENYPGEFMDAWRNVLKSESFSNIDISSAIAYVMSCKEESEIITMKKACMASVDVFTKYLKDQIMEIIDSDRKVKHSKLCEGVESAITDKKYVSGVDVTQLDMCYPAIIQSGGNYNLKFSAVTDKNTLHFGAIICSLGARYKSYCSNIVRTLLVNPTDKMQENYNFLLTLEEEVLKKLTAGTKLCDIYETGVSFVKKEKPALLDNLTKNFGFVTGIEFKENSLTIAPKTVLVAKKGMIFNLNLGFSNLENKETSDKEGKIYALFVGDTVMVNDGSPATVLTVSKKKLKNIGIFLKDDSEEEENDEEKENTPKPEMMGRGKRTAVIENKLRSEHTSEEKRKEHQKELAIALNEKAKERLAKQGGAKDVEKVRKNTISYKNVNQMPRVKEVKELKLYVDQKYETVILPVYGVPVPFHISTIKNISQSVEGDYTYLRINFFHPGSTMGKNEGGTYQQPDATFVKEVTYRSTNTKEPGELSPPSSNLNTAFRLIKEVQRKFKTREAEEREKEDLVKQDTLLLSQNKGNPKLKDLYIRPNIVTKRMTGSLEAHGNGFRYTSVRGDKVDILYNNIKNAFFQPCDGEMIILLHFHLKHAIMFGKKKHVDVQFYTEVGEITTDLGKHQHMHDRDDLAAEQSERELRHKLKTAFKSFCEKVEGMTKQEIEFDTPFRELGFPGAPFRSTVLLQPTSGCLVNLTEWPPFVITLEDVELVHFERVQFHLKNFDMVFVFKDYARRISMVNAIPMNLLDHVKEWLNSCDIRYSEGVQSLNWAKIMKTITDDPEGFFDSGGWTFLDPESDEEEKVMEEDSEDEDEAYEPTDADSFSEESEEDSEYSEGDTESDGASEESLGTDEESGKDWSDLEREAAEEDRERSDYREDFDSKKGKRGDKFAHRDKHSSKHSSSSKHISSKDKHNSSRDKHGSRDKHNSSHEKRKDRHNSSRDKHNSSKDKHNSSRDKHSSKSHHSSSSSKKDSSRDKHRSSGSNDKKRSREDSGERRSSKKSRK</sequence>
<evidence type="ECO:0000256" key="2">
    <source>
        <dbReference type="ARBA" id="ARBA00022454"/>
    </source>
</evidence>
<dbReference type="InterPro" id="IPR056595">
    <property type="entry name" value="Fact-SPT16_PH"/>
</dbReference>
<keyword evidence="2 10" id="KW-0158">Chromosome</keyword>
<evidence type="ECO:0000256" key="10">
    <source>
        <dbReference type="RuleBase" id="RU367052"/>
    </source>
</evidence>
<dbReference type="Gene3D" id="2.30.29.210">
    <property type="entry name" value="FACT complex subunit Spt16p/Cdc68p"/>
    <property type="match status" value="1"/>
</dbReference>
<dbReference type="PANTHER" id="PTHR13980">
    <property type="entry name" value="CDC68 RELATED"/>
    <property type="match status" value="1"/>
</dbReference>
<dbReference type="PANTHER" id="PTHR13980:SF15">
    <property type="entry name" value="FACT COMPLEX SUBUNIT SPT16"/>
    <property type="match status" value="1"/>
</dbReference>
<keyword evidence="5 10" id="KW-0805">Transcription regulation</keyword>
<dbReference type="Gene3D" id="3.90.230.10">
    <property type="entry name" value="Creatinase/methionine aminopeptidase superfamily"/>
    <property type="match status" value="1"/>
</dbReference>
<dbReference type="SMART" id="SM01286">
    <property type="entry name" value="SPT16"/>
    <property type="match status" value="1"/>
</dbReference>
<dbReference type="RefSeq" id="XP_017777761.1">
    <property type="nucleotide sequence ID" value="XM_017922272.1"/>
</dbReference>
<dbReference type="Pfam" id="PF21091">
    <property type="entry name" value="SPT16_C"/>
    <property type="match status" value="1"/>
</dbReference>
<evidence type="ECO:0000313" key="16">
    <source>
        <dbReference type="RefSeq" id="XP_017777761.1"/>
    </source>
</evidence>
<dbReference type="CDD" id="cd01091">
    <property type="entry name" value="CDC68-like"/>
    <property type="match status" value="1"/>
</dbReference>
<dbReference type="SUPFAM" id="SSF55920">
    <property type="entry name" value="Creatinase/aminopeptidase"/>
    <property type="match status" value="1"/>
</dbReference>
<dbReference type="InterPro" id="IPR036005">
    <property type="entry name" value="Creatinase/aminopeptidase-like"/>
</dbReference>
<dbReference type="Pfam" id="PF00557">
    <property type="entry name" value="Peptidase_M24"/>
    <property type="match status" value="1"/>
</dbReference>
<evidence type="ECO:0000259" key="12">
    <source>
        <dbReference type="SMART" id="SM01285"/>
    </source>
</evidence>
<accession>A0ABM1MT61</accession>
<keyword evidence="7 10" id="KW-0804">Transcription</keyword>
<keyword evidence="8 10" id="KW-0234">DNA repair</keyword>
<comment type="function">
    <text evidence="10">Component of the FACT complex, a general chromatin factor that acts to reorganize nucleosomes. The FACT complex is involved in multiple processes that require DNA as a template such as mRNA elongation, DNA replication and DNA repair. During transcription elongation the FACT complex acts as a histone chaperone that both destabilizes and restores nucleosomal structure. It facilitates the passage of RNA polymerase II and transcription by promoting the dissociation of one histone H2A-H2B dimer from the nucleosome, then subsequently promotes the reestablishment of the nucleosome following the passage of RNA polymerase II.</text>
</comment>
<feature type="domain" description="Histone chaperone RTT106/FACT complex subunit SPT16-like middle" evidence="14">
    <location>
        <begin position="807"/>
        <end position="897"/>
    </location>
</feature>
<comment type="subcellular location">
    <subcellularLocation>
        <location evidence="10">Nucleus</location>
    </subcellularLocation>
    <subcellularLocation>
        <location evidence="10">Chromosome</location>
    </subcellularLocation>
</comment>
<dbReference type="InterPro" id="IPR013719">
    <property type="entry name" value="RTT106/SPT16-like_middle_dom"/>
</dbReference>
<dbReference type="Pfam" id="PF08512">
    <property type="entry name" value="Rttp106-like_middle"/>
    <property type="match status" value="1"/>
</dbReference>
<evidence type="ECO:0000256" key="8">
    <source>
        <dbReference type="ARBA" id="ARBA00023204"/>
    </source>
</evidence>
<dbReference type="InterPro" id="IPR040258">
    <property type="entry name" value="Spt16"/>
</dbReference>
<feature type="domain" description="FACT complex subunit SPT16 middle" evidence="13">
    <location>
        <begin position="530"/>
        <end position="690"/>
    </location>
</feature>
<evidence type="ECO:0000256" key="1">
    <source>
        <dbReference type="ARBA" id="ARBA00010779"/>
    </source>
</evidence>
<feature type="region of interest" description="Disordered" evidence="11">
    <location>
        <begin position="921"/>
        <end position="1137"/>
    </location>
</feature>
<dbReference type="Gene3D" id="2.30.29.30">
    <property type="entry name" value="Pleckstrin-homology domain (PH domain)/Phosphotyrosine-binding domain (PTB)"/>
    <property type="match status" value="1"/>
</dbReference>
<comment type="subunit">
    <text evidence="10">Component of the FACT complex.</text>
</comment>
<dbReference type="InterPro" id="IPR029149">
    <property type="entry name" value="Creatin/AminoP/Spt16_N"/>
</dbReference>